<reference evidence="1" key="1">
    <citation type="submission" date="2021-06" db="EMBL/GenBank/DDBJ databases">
        <authorList>
            <person name="Kallberg Y."/>
            <person name="Tangrot J."/>
            <person name="Rosling A."/>
        </authorList>
    </citation>
    <scope>NUCLEOTIDE SEQUENCE</scope>
    <source>
        <strain evidence="1">FL966</strain>
    </source>
</reference>
<gene>
    <name evidence="1" type="ORF">CPELLU_LOCUS19383</name>
</gene>
<dbReference type="AlphaFoldDB" id="A0A9N9KC03"/>
<evidence type="ECO:0000313" key="1">
    <source>
        <dbReference type="EMBL" id="CAG8817839.1"/>
    </source>
</evidence>
<feature type="non-terminal residue" evidence="1">
    <location>
        <position position="163"/>
    </location>
</feature>
<comment type="caution">
    <text evidence="1">The sequence shown here is derived from an EMBL/GenBank/DDBJ whole genome shotgun (WGS) entry which is preliminary data.</text>
</comment>
<dbReference type="OrthoDB" id="2477214at2759"/>
<organism evidence="1 2">
    <name type="scientific">Cetraspora pellucida</name>
    <dbReference type="NCBI Taxonomy" id="1433469"/>
    <lineage>
        <taxon>Eukaryota</taxon>
        <taxon>Fungi</taxon>
        <taxon>Fungi incertae sedis</taxon>
        <taxon>Mucoromycota</taxon>
        <taxon>Glomeromycotina</taxon>
        <taxon>Glomeromycetes</taxon>
        <taxon>Diversisporales</taxon>
        <taxon>Gigasporaceae</taxon>
        <taxon>Cetraspora</taxon>
    </lineage>
</organism>
<accession>A0A9N9KC03</accession>
<keyword evidence="2" id="KW-1185">Reference proteome</keyword>
<evidence type="ECO:0000313" key="2">
    <source>
        <dbReference type="Proteomes" id="UP000789759"/>
    </source>
</evidence>
<protein>
    <submittedName>
        <fullName evidence="1">14839_t:CDS:1</fullName>
    </submittedName>
</protein>
<name>A0A9N9KC03_9GLOM</name>
<sequence>LPLQPEQELPKTYKANLIFDKNQDLKDSNYERAKNCKEKILYSPKYEAQQERDFVIDTYFKHLSELELRVKKCTNFYLNKECIKCKNQLIEPKDFDLESLSQESQVSSCSTNTYHETDTDDFIECDKFTYLKNQNGIVLNDKLYFSDSELRIDDSSSSKCNSL</sequence>
<proteinExistence type="predicted"/>
<dbReference type="Proteomes" id="UP000789759">
    <property type="component" value="Unassembled WGS sequence"/>
</dbReference>
<dbReference type="EMBL" id="CAJVQA010045956">
    <property type="protein sequence ID" value="CAG8817839.1"/>
    <property type="molecule type" value="Genomic_DNA"/>
</dbReference>